<dbReference type="Pfam" id="PF04657">
    <property type="entry name" value="DMT_YdcZ"/>
    <property type="match status" value="2"/>
</dbReference>
<accession>A0A1X0VEQ8</accession>
<keyword evidence="1" id="KW-0812">Transmembrane</keyword>
<comment type="caution">
    <text evidence="2">The sequence shown here is derived from an EMBL/GenBank/DDBJ whole genome shotgun (WGS) entry which is preliminary data.</text>
</comment>
<feature type="transmembrane region" description="Helical" evidence="1">
    <location>
        <begin position="291"/>
        <end position="310"/>
    </location>
</feature>
<dbReference type="Proteomes" id="UP000192288">
    <property type="component" value="Unassembled WGS sequence"/>
</dbReference>
<reference evidence="2 3" key="1">
    <citation type="journal article" date="2017" name="Front. Microbiol.">
        <title>Genomic Characterization of Dairy Associated Leuconostoc Species and Diversity of Leuconostocs in Undefined Mixed Mesophilic Starter Cultures.</title>
        <authorList>
            <person name="Frantzen C.A."/>
            <person name="Kot W."/>
            <person name="Pedersen T.B."/>
            <person name="Ardo Y.M."/>
            <person name="Broadbent J.R."/>
            <person name="Neve H."/>
            <person name="Hansen L.H."/>
            <person name="Dal Bello F."/>
            <person name="Ostlie H.M."/>
            <person name="Kleppen H.P."/>
            <person name="Vogensen F.K."/>
            <person name="Holo H."/>
        </authorList>
    </citation>
    <scope>NUCLEOTIDE SEQUENCE [LARGE SCALE GENOMIC DNA]</scope>
    <source>
        <strain evidence="2 3">LMGCF08</strain>
    </source>
</reference>
<feature type="transmembrane region" description="Helical" evidence="1">
    <location>
        <begin position="36"/>
        <end position="56"/>
    </location>
</feature>
<sequence>MLYFIGLAAGFLLANQSAINAKLGAAVRSPFRSSLISFSVGTIFLIAVFLGTNQHIVPIGTVFSHNPWWIWLGGILGVFFLTSNILMFPKLGAIQTIILPILGQVLMGEVIDIFGLFGAQQHPLTWLKSMGILILFLGIYIAVVLASRGVAKIEEKSDKDHENPVTLNVWRLWGIVAGAISAIQQAINGHLGQLMHSSVGASVFSFLTGTILILLVVIIRDKSFLPKEFHANGQPFWLFIGGVLGAAFVFAAAYLVPQLGTGVTVTLGLFGSIVGSMAVTQFGWWRSPQRQVTRAQIFGIMAMAIGVLLIKFG</sequence>
<dbReference type="EMBL" id="MPLS01000007">
    <property type="protein sequence ID" value="ORI98217.1"/>
    <property type="molecule type" value="Genomic_DNA"/>
</dbReference>
<dbReference type="InterPro" id="IPR006750">
    <property type="entry name" value="YdcZ"/>
</dbReference>
<organism evidence="2 3">
    <name type="scientific">Leuconostoc pseudomesenteroides</name>
    <dbReference type="NCBI Taxonomy" id="33968"/>
    <lineage>
        <taxon>Bacteria</taxon>
        <taxon>Bacillati</taxon>
        <taxon>Bacillota</taxon>
        <taxon>Bacilli</taxon>
        <taxon>Lactobacillales</taxon>
        <taxon>Lactobacillaceae</taxon>
        <taxon>Leuconostoc</taxon>
    </lineage>
</organism>
<feature type="transmembrane region" description="Helical" evidence="1">
    <location>
        <begin position="236"/>
        <end position="256"/>
    </location>
</feature>
<keyword evidence="1" id="KW-1133">Transmembrane helix</keyword>
<evidence type="ECO:0000313" key="2">
    <source>
        <dbReference type="EMBL" id="ORI98217.1"/>
    </source>
</evidence>
<evidence type="ECO:0000313" key="3">
    <source>
        <dbReference type="Proteomes" id="UP000192288"/>
    </source>
</evidence>
<protein>
    <recommendedName>
        <fullName evidence="4">DMT family transporter</fullName>
    </recommendedName>
</protein>
<dbReference type="RefSeq" id="WP_080519401.1">
    <property type="nucleotide sequence ID" value="NZ_MPLS01000007.1"/>
</dbReference>
<dbReference type="GO" id="GO:0005886">
    <property type="term" value="C:plasma membrane"/>
    <property type="evidence" value="ECO:0007669"/>
    <property type="project" value="TreeGrafter"/>
</dbReference>
<dbReference type="PANTHER" id="PTHR34821">
    <property type="entry name" value="INNER MEMBRANE PROTEIN YDCZ"/>
    <property type="match status" value="1"/>
</dbReference>
<name>A0A1X0VEQ8_LEUPS</name>
<feature type="transmembrane region" description="Helical" evidence="1">
    <location>
        <begin position="199"/>
        <end position="220"/>
    </location>
</feature>
<evidence type="ECO:0008006" key="4">
    <source>
        <dbReference type="Google" id="ProtNLM"/>
    </source>
</evidence>
<feature type="transmembrane region" description="Helical" evidence="1">
    <location>
        <begin position="94"/>
        <end position="118"/>
    </location>
</feature>
<dbReference type="STRING" id="33968.BMS77_07170"/>
<feature type="transmembrane region" description="Helical" evidence="1">
    <location>
        <begin position="68"/>
        <end position="88"/>
    </location>
</feature>
<dbReference type="AlphaFoldDB" id="A0A1X0VEQ8"/>
<feature type="transmembrane region" description="Helical" evidence="1">
    <location>
        <begin position="263"/>
        <end position="285"/>
    </location>
</feature>
<dbReference type="eggNOG" id="COG3238">
    <property type="taxonomic scope" value="Bacteria"/>
</dbReference>
<feature type="transmembrane region" description="Helical" evidence="1">
    <location>
        <begin position="130"/>
        <end position="150"/>
    </location>
</feature>
<gene>
    <name evidence="2" type="ORF">BMR96_03180</name>
</gene>
<keyword evidence="1" id="KW-0472">Membrane</keyword>
<proteinExistence type="predicted"/>
<dbReference type="PANTHER" id="PTHR34821:SF2">
    <property type="entry name" value="INNER MEMBRANE PROTEIN YDCZ"/>
    <property type="match status" value="1"/>
</dbReference>
<evidence type="ECO:0000256" key="1">
    <source>
        <dbReference type="SAM" id="Phobius"/>
    </source>
</evidence>